<proteinExistence type="predicted"/>
<dbReference type="Gene3D" id="2.60.40.10">
    <property type="entry name" value="Immunoglobulins"/>
    <property type="match status" value="1"/>
</dbReference>
<dbReference type="InterPro" id="IPR041624">
    <property type="entry name" value="RGI_lyase"/>
</dbReference>
<sequence length="828" mass="90710">MRRALLAAGAGLALTAGLFAPPAYAGGRPTGTDQPKRIVESLDRGLVAVPAEKGGTFLSWRLLGTEYGSGIAFNVYKGSRRLNQRPITRSTTYTDKSRGAGAYTVRAVVHGREQATSPAAVTPGDIPLAGAPGYYVQHAWPGDLDGDGRFEIVVSRLSTDLDKPNYLEAYTLAGARLWRVDLGPASWTRAGGTAANDPPLAAISGYGDVAGYRNDDNVTVYDLDSDGRAEVVVKTANGTTFADGAKVTTGNPLDQFVSVIDGYSGVERERVPVAADFLADGPSGGQYGVGYLDGVHPSLITKQVTRIGAKRGDFRVLFAAWDFDGRDLTRRWTFVRGVDQGTSFHQLRVVDVDQDGRDEIADGNYVVNSDGTFRYVVPESVHGDRFHIGDLDPNRPGLEGYAIQQTEGGVFTTFPWYYYDASTGQRLITGSHPDVPQDATLWDVPRGTTADIDPTHPGYEFWAATANADLPGAGVWSVDGTEVSTATPSVNFRIWWDGDTGSELLDNTYVEKWDWTKQQSDKIFEPAGVVSSWRNAVPFYGDILGDWREEYLAETSDHTALRVFTTNVPTSTRLYTLAHDPAYRLGWTVRGYLQSTLTDFYLGFGGKAPARPRIQTTAQAGNAWQVVAYDNFVQNTGKWQAELQTGGTVAAGDGVLDIDVPGGASVWFTQELEGPYEIEYTATPVDQGGPNDHVTDLNSFWSARDSRSPDDVFATERHGALAEYDYLKTYYVGQGANLNTTTRFRRYVGEAGNRPLIYDYTSPLIRANVPIHVRISVLGDRIRYYSDDQLIFDWTDADPYDSGWFAFRTVASHFHIQDFTVWKPPTVA</sequence>
<dbReference type="Proteomes" id="UP000624709">
    <property type="component" value="Unassembled WGS sequence"/>
</dbReference>
<organism evidence="5 6">
    <name type="scientific">Actinoplanes palleronii</name>
    <dbReference type="NCBI Taxonomy" id="113570"/>
    <lineage>
        <taxon>Bacteria</taxon>
        <taxon>Bacillati</taxon>
        <taxon>Actinomycetota</taxon>
        <taxon>Actinomycetes</taxon>
        <taxon>Micromonosporales</taxon>
        <taxon>Micromonosporaceae</taxon>
        <taxon>Actinoplanes</taxon>
    </lineage>
</organism>
<dbReference type="PANTHER" id="PTHR43118:SF1">
    <property type="entry name" value="RHAMNOGALACTURONAN LYASE (EUROFUNG)"/>
    <property type="match status" value="1"/>
</dbReference>
<dbReference type="Gene3D" id="2.60.120.200">
    <property type="match status" value="1"/>
</dbReference>
<dbReference type="RefSeq" id="WP_203823910.1">
    <property type="nucleotide sequence ID" value="NZ_BAAATY010000013.1"/>
</dbReference>
<evidence type="ECO:0000313" key="6">
    <source>
        <dbReference type="Proteomes" id="UP000624709"/>
    </source>
</evidence>
<dbReference type="InterPro" id="IPR049366">
    <property type="entry name" value="RGL11_C"/>
</dbReference>
<evidence type="ECO:0000259" key="3">
    <source>
        <dbReference type="Pfam" id="PF19763"/>
    </source>
</evidence>
<dbReference type="Pfam" id="PF19763">
    <property type="entry name" value="DUF6250"/>
    <property type="match status" value="1"/>
</dbReference>
<protein>
    <recommendedName>
        <fullName evidence="7">Rhamnogalacturonan I lyase beta-sheet domain-containing protein</fullName>
    </recommendedName>
</protein>
<feature type="domain" description="DUF6250" evidence="3">
    <location>
        <begin position="658"/>
        <end position="819"/>
    </location>
</feature>
<dbReference type="InterPro" id="IPR028994">
    <property type="entry name" value="Integrin_alpha_N"/>
</dbReference>
<dbReference type="PANTHER" id="PTHR43118">
    <property type="entry name" value="RHAMNOGALACTURONAN LYASE (EUROFUNG)"/>
    <property type="match status" value="1"/>
</dbReference>
<dbReference type="Pfam" id="PF18370">
    <property type="entry name" value="RGI_lyase"/>
    <property type="match status" value="1"/>
</dbReference>
<comment type="caution">
    <text evidence="5">The sequence shown here is derived from an EMBL/GenBank/DDBJ whole genome shotgun (WGS) entry which is preliminary data.</text>
</comment>
<feature type="domain" description="Rhamnogalacturonan I lyase beta-sheet" evidence="2">
    <location>
        <begin position="39"/>
        <end position="119"/>
    </location>
</feature>
<keyword evidence="6" id="KW-1185">Reference proteome</keyword>
<keyword evidence="1" id="KW-0732">Signal</keyword>
<feature type="signal peptide" evidence="1">
    <location>
        <begin position="1"/>
        <end position="25"/>
    </location>
</feature>
<reference evidence="5 6" key="1">
    <citation type="submission" date="2021-01" db="EMBL/GenBank/DDBJ databases">
        <title>Whole genome shotgun sequence of Actinoplanes palleronii NBRC 14916.</title>
        <authorList>
            <person name="Komaki H."/>
            <person name="Tamura T."/>
        </authorList>
    </citation>
    <scope>NUCLEOTIDE SEQUENCE [LARGE SCALE GENOMIC DNA]</scope>
    <source>
        <strain evidence="5 6">NBRC 14916</strain>
    </source>
</reference>
<evidence type="ECO:0000259" key="4">
    <source>
        <dbReference type="Pfam" id="PF21348"/>
    </source>
</evidence>
<dbReference type="InterPro" id="IPR046217">
    <property type="entry name" value="DUF6250"/>
</dbReference>
<evidence type="ECO:0000256" key="1">
    <source>
        <dbReference type="SAM" id="SignalP"/>
    </source>
</evidence>
<evidence type="ECO:0000313" key="5">
    <source>
        <dbReference type="EMBL" id="GIE64728.1"/>
    </source>
</evidence>
<dbReference type="Pfam" id="PF21348">
    <property type="entry name" value="RGL11_C"/>
    <property type="match status" value="1"/>
</dbReference>
<feature type="chain" id="PRO_5046066824" description="Rhamnogalacturonan I lyase beta-sheet domain-containing protein" evidence="1">
    <location>
        <begin position="26"/>
        <end position="828"/>
    </location>
</feature>
<evidence type="ECO:0000259" key="2">
    <source>
        <dbReference type="Pfam" id="PF18370"/>
    </source>
</evidence>
<dbReference type="InterPro" id="IPR034641">
    <property type="entry name" value="RGL11"/>
</dbReference>
<accession>A0ABQ4B232</accession>
<gene>
    <name evidence="5" type="ORF">Apa02nite_008360</name>
</gene>
<dbReference type="InterPro" id="IPR013783">
    <property type="entry name" value="Ig-like_fold"/>
</dbReference>
<dbReference type="EMBL" id="BOMS01000014">
    <property type="protein sequence ID" value="GIE64728.1"/>
    <property type="molecule type" value="Genomic_DNA"/>
</dbReference>
<dbReference type="SUPFAM" id="SSF69318">
    <property type="entry name" value="Integrin alpha N-terminal domain"/>
    <property type="match status" value="1"/>
</dbReference>
<name>A0ABQ4B232_9ACTN</name>
<evidence type="ECO:0008006" key="7">
    <source>
        <dbReference type="Google" id="ProtNLM"/>
    </source>
</evidence>
<feature type="domain" description="Rhamnogalacturonan lyase family 11 C-terminal" evidence="4">
    <location>
        <begin position="288"/>
        <end position="612"/>
    </location>
</feature>